<dbReference type="Proteomes" id="UP000730618">
    <property type="component" value="Unassembled WGS sequence"/>
</dbReference>
<evidence type="ECO:0008006" key="4">
    <source>
        <dbReference type="Google" id="ProtNLM"/>
    </source>
</evidence>
<keyword evidence="3" id="KW-1185">Reference proteome</keyword>
<evidence type="ECO:0000313" key="2">
    <source>
        <dbReference type="EMBL" id="CAG7651607.1"/>
    </source>
</evidence>
<feature type="transmembrane region" description="Helical" evidence="1">
    <location>
        <begin position="28"/>
        <end position="46"/>
    </location>
</feature>
<name>A0ABM8VNK8_9BACL</name>
<keyword evidence="1" id="KW-0472">Membrane</keyword>
<evidence type="ECO:0000313" key="3">
    <source>
        <dbReference type="Proteomes" id="UP000730618"/>
    </source>
</evidence>
<dbReference type="EMBL" id="CAJVCE010000016">
    <property type="protein sequence ID" value="CAG7651607.1"/>
    <property type="molecule type" value="Genomic_DNA"/>
</dbReference>
<dbReference type="RefSeq" id="WP_218101256.1">
    <property type="nucleotide sequence ID" value="NZ_CAJVCE010000016.1"/>
</dbReference>
<accession>A0ABM8VNK8</accession>
<sequence length="105" mass="12710">MRTAMPFDTEKERRPVKIWELSFSWRQTAYFSIALLAFIELVQYTYNDDFPFALSFVVFFMCAMVFVPATLLSFIKHPQSGLFLDRHLLYRMRHKKKESGLWRRF</sequence>
<keyword evidence="1" id="KW-1133">Transmembrane helix</keyword>
<reference evidence="2 3" key="1">
    <citation type="submission" date="2021-06" db="EMBL/GenBank/DDBJ databases">
        <authorList>
            <person name="Criscuolo A."/>
        </authorList>
    </citation>
    <scope>NUCLEOTIDE SEQUENCE [LARGE SCALE GENOMIC DNA]</scope>
    <source>
        <strain evidence="3">CIP 111802</strain>
    </source>
</reference>
<proteinExistence type="predicted"/>
<organism evidence="2 3">
    <name type="scientific">Paenibacillus allorhizosphaerae</name>
    <dbReference type="NCBI Taxonomy" id="2849866"/>
    <lineage>
        <taxon>Bacteria</taxon>
        <taxon>Bacillati</taxon>
        <taxon>Bacillota</taxon>
        <taxon>Bacilli</taxon>
        <taxon>Bacillales</taxon>
        <taxon>Paenibacillaceae</taxon>
        <taxon>Paenibacillus</taxon>
    </lineage>
</organism>
<keyword evidence="1" id="KW-0812">Transmembrane</keyword>
<feature type="transmembrane region" description="Helical" evidence="1">
    <location>
        <begin position="52"/>
        <end position="75"/>
    </location>
</feature>
<comment type="caution">
    <text evidence="2">The sequence shown here is derived from an EMBL/GenBank/DDBJ whole genome shotgun (WGS) entry which is preliminary data.</text>
</comment>
<evidence type="ECO:0000256" key="1">
    <source>
        <dbReference type="SAM" id="Phobius"/>
    </source>
</evidence>
<gene>
    <name evidence="2" type="ORF">PAECIP111802_05007</name>
</gene>
<protein>
    <recommendedName>
        <fullName evidence="4">PrgI family protein</fullName>
    </recommendedName>
</protein>